<feature type="region of interest" description="Disordered" evidence="5">
    <location>
        <begin position="819"/>
        <end position="840"/>
    </location>
</feature>
<name>A0ABY4MXI9_9MICO</name>
<feature type="transmembrane region" description="Helical" evidence="6">
    <location>
        <begin position="854"/>
        <end position="875"/>
    </location>
</feature>
<dbReference type="EMBL" id="CP097160">
    <property type="protein sequence ID" value="UQN15141.1"/>
    <property type="molecule type" value="Genomic_DNA"/>
</dbReference>
<dbReference type="InterPro" id="IPR019931">
    <property type="entry name" value="LPXTG_anchor"/>
</dbReference>
<keyword evidence="1" id="KW-0134">Cell wall</keyword>
<feature type="compositionally biased region" description="Low complexity" evidence="5">
    <location>
        <begin position="696"/>
        <end position="708"/>
    </location>
</feature>
<dbReference type="PROSITE" id="PS50847">
    <property type="entry name" value="GRAM_POS_ANCHORING"/>
    <property type="match status" value="1"/>
</dbReference>
<evidence type="ECO:0000313" key="9">
    <source>
        <dbReference type="EMBL" id="UQN15141.1"/>
    </source>
</evidence>
<protein>
    <submittedName>
        <fullName evidence="9">5'-nucleotidase C-terminal domain-containing protein</fullName>
    </submittedName>
</protein>
<reference evidence="9" key="1">
    <citation type="submission" date="2022-05" db="EMBL/GenBank/DDBJ databases">
        <title>Complete genome sequence of toluene-degrading Gulosibacter sediminis strain ACHW.36C.</title>
        <authorList>
            <person name="Wai A.C."/>
            <person name="Lai G.K."/>
            <person name="Griffin S.D."/>
            <person name="Leung F.C."/>
        </authorList>
    </citation>
    <scope>NUCLEOTIDE SEQUENCE [LARGE SCALE GENOMIC DNA]</scope>
    <source>
        <strain evidence="9">ACHW.36C</strain>
    </source>
</reference>
<dbReference type="InterPro" id="IPR004843">
    <property type="entry name" value="Calcineurin-like_PHP"/>
</dbReference>
<dbReference type="PANTHER" id="PTHR11575">
    <property type="entry name" value="5'-NUCLEOTIDASE-RELATED"/>
    <property type="match status" value="1"/>
</dbReference>
<evidence type="ECO:0000256" key="2">
    <source>
        <dbReference type="ARBA" id="ARBA00022525"/>
    </source>
</evidence>
<keyword evidence="2" id="KW-0964">Secreted</keyword>
<dbReference type="PRINTS" id="PR01607">
    <property type="entry name" value="APYRASEFAMLY"/>
</dbReference>
<dbReference type="Gene3D" id="3.90.780.10">
    <property type="entry name" value="5'-Nucleotidase, C-terminal domain"/>
    <property type="match status" value="1"/>
</dbReference>
<feature type="compositionally biased region" description="Low complexity" evidence="5">
    <location>
        <begin position="819"/>
        <end position="833"/>
    </location>
</feature>
<dbReference type="PANTHER" id="PTHR11575:SF24">
    <property type="entry name" value="5'-NUCLEOTIDASE"/>
    <property type="match status" value="1"/>
</dbReference>
<accession>A0ABY4MXI9</accession>
<dbReference type="Pfam" id="PF00149">
    <property type="entry name" value="Metallophos"/>
    <property type="match status" value="1"/>
</dbReference>
<evidence type="ECO:0000256" key="1">
    <source>
        <dbReference type="ARBA" id="ARBA00022512"/>
    </source>
</evidence>
<keyword evidence="6" id="KW-1133">Transmembrane helix</keyword>
<keyword evidence="6" id="KW-0472">Membrane</keyword>
<dbReference type="Gene3D" id="3.60.21.10">
    <property type="match status" value="1"/>
</dbReference>
<evidence type="ECO:0000256" key="4">
    <source>
        <dbReference type="ARBA" id="ARBA00023088"/>
    </source>
</evidence>
<dbReference type="InterPro" id="IPR006179">
    <property type="entry name" value="5_nucleotidase/apyrase"/>
</dbReference>
<evidence type="ECO:0000259" key="8">
    <source>
        <dbReference type="PROSITE" id="PS50847"/>
    </source>
</evidence>
<dbReference type="SUPFAM" id="SSF55816">
    <property type="entry name" value="5'-nucleotidase (syn. UDP-sugar hydrolase), C-terminal domain"/>
    <property type="match status" value="1"/>
</dbReference>
<proteinExistence type="predicted"/>
<organism evidence="9">
    <name type="scientific">Gulosibacter sediminis</name>
    <dbReference type="NCBI Taxonomy" id="1729695"/>
    <lineage>
        <taxon>Bacteria</taxon>
        <taxon>Bacillati</taxon>
        <taxon>Actinomycetota</taxon>
        <taxon>Actinomycetes</taxon>
        <taxon>Micrococcales</taxon>
        <taxon>Microbacteriaceae</taxon>
        <taxon>Gulosibacter</taxon>
    </lineage>
</organism>
<evidence type="ECO:0000256" key="6">
    <source>
        <dbReference type="SAM" id="Phobius"/>
    </source>
</evidence>
<dbReference type="InterPro" id="IPR036907">
    <property type="entry name" value="5'-Nucleotdase_C_sf"/>
</dbReference>
<gene>
    <name evidence="9" type="ORF">M3M28_01340</name>
</gene>
<evidence type="ECO:0000256" key="7">
    <source>
        <dbReference type="SAM" id="SignalP"/>
    </source>
</evidence>
<feature type="chain" id="PRO_5045149911" evidence="7">
    <location>
        <begin position="32"/>
        <end position="882"/>
    </location>
</feature>
<dbReference type="InterPro" id="IPR008334">
    <property type="entry name" value="5'-Nucleotdase_C"/>
</dbReference>
<evidence type="ECO:0000256" key="5">
    <source>
        <dbReference type="SAM" id="MobiDB-lite"/>
    </source>
</evidence>
<feature type="signal peptide" evidence="7">
    <location>
        <begin position="1"/>
        <end position="31"/>
    </location>
</feature>
<keyword evidence="3 7" id="KW-0732">Signal</keyword>
<evidence type="ECO:0000256" key="3">
    <source>
        <dbReference type="ARBA" id="ARBA00022729"/>
    </source>
</evidence>
<dbReference type="SUPFAM" id="SSF56300">
    <property type="entry name" value="Metallo-dependent phosphatases"/>
    <property type="match status" value="1"/>
</dbReference>
<keyword evidence="4" id="KW-0572">Peptidoglycan-anchor</keyword>
<feature type="domain" description="Gram-positive cocci surface proteins LPxTG" evidence="8">
    <location>
        <begin position="845"/>
        <end position="882"/>
    </location>
</feature>
<feature type="region of interest" description="Disordered" evidence="5">
    <location>
        <begin position="681"/>
        <end position="714"/>
    </location>
</feature>
<dbReference type="Pfam" id="PF02872">
    <property type="entry name" value="5_nucleotid_C"/>
    <property type="match status" value="1"/>
</dbReference>
<sequence>MAKKSPMVKGGVAATLGLALAATAFVAPANAEALNTGEVIQPTAGTTQINLIGFNDFHGRITKVDAFAANVLQVQDTFGADNSIIIGNGDQVGASEFESSVAGDQPSKDALVALGVDSYTSGNHEFDKGQEDALAIRDTFGTLLAANVIKADGTPLLDAYSTFEVAGHTVAVVGAVTQSTASGVSPAGIEGLSFTDPVDAVNDVAAQLSDGDESNGEADIIIASYHEGGPSSGSYDDNSSNETFAKMATETSADVDAIYEAHTHQTYNYETNIDGKIRQVVQAGQYAENVGQIVLDVDADGNVVSSSSSVVPTFLEDGETPRVDASTLSADSQAVYNTVVGIQEAALAEAEVLGAEQIGVVEEDITRAKTYDATGAVTVEDNRAQESTLGSVVADSMMLWAQSVGTEALDADLSIMNPGGMRADIAGDGTLTYKDGQVVLPFVNNLSVVSITGAELKNVLEEQWQLQADGTVPSRPYLQLGLSSNVDYSYTGSTSDDPLTTQGSHITSVYIDGVALDDAQVYKVVMPSFLAAGGDNFLSLNNNEGVYDTGSVDLDAFVQYVESLPGTLLEPEQTRNGFQIDGYFGEDGAAPSIEAGAEQTITVTDVDLHSLDLVANTTVEVLLDGNVIGEGTVTGSTLAGETTTADVTFTVPADTAAGDYTIQVVAQPSGSTVNLPLTVTAATETTPPTTTPPTTPSTETPAPTPSETESQEPQLVTEQEHYTTAESADGVNYVGVNFAANEAVDIAISVDGGDAQSVDSVLADADGTISGQLTYQTVDQETGAVIEDNLPWPAGTYTIVATQGDLSATVTFTVGDETGAATDGGSTDGTSTVPAAGNNGSGDQLATTGANETAMFAGIAAGVIALALGGTLMLLRRRNNDA</sequence>
<dbReference type="InterPro" id="IPR029052">
    <property type="entry name" value="Metallo-depent_PP-like"/>
</dbReference>
<keyword evidence="6" id="KW-0812">Transmembrane</keyword>